<proteinExistence type="predicted"/>
<evidence type="ECO:0000256" key="1">
    <source>
        <dbReference type="SAM" id="MobiDB-lite"/>
    </source>
</evidence>
<evidence type="ECO:0000313" key="2">
    <source>
        <dbReference type="EMBL" id="GFC77731.1"/>
    </source>
</evidence>
<organism evidence="2">
    <name type="scientific">Tanacetum cinerariifolium</name>
    <name type="common">Dalmatian daisy</name>
    <name type="synonym">Chrysanthemum cinerariifolium</name>
    <dbReference type="NCBI Taxonomy" id="118510"/>
    <lineage>
        <taxon>Eukaryota</taxon>
        <taxon>Viridiplantae</taxon>
        <taxon>Streptophyta</taxon>
        <taxon>Embryophyta</taxon>
        <taxon>Tracheophyta</taxon>
        <taxon>Spermatophyta</taxon>
        <taxon>Magnoliopsida</taxon>
        <taxon>eudicotyledons</taxon>
        <taxon>Gunneridae</taxon>
        <taxon>Pentapetalae</taxon>
        <taxon>asterids</taxon>
        <taxon>campanulids</taxon>
        <taxon>Asterales</taxon>
        <taxon>Asteraceae</taxon>
        <taxon>Asteroideae</taxon>
        <taxon>Anthemideae</taxon>
        <taxon>Anthemidinae</taxon>
        <taxon>Tanacetum</taxon>
    </lineage>
</organism>
<sequence>ILPAESQRNSTDPPVAVIDSSETEYDSVDKSLVCSTSFPPLEKPGIIPSELSSAPAENSKNVKATN</sequence>
<feature type="region of interest" description="Disordered" evidence="1">
    <location>
        <begin position="1"/>
        <end position="23"/>
    </location>
</feature>
<accession>A0A699R461</accession>
<protein>
    <submittedName>
        <fullName evidence="2">Uncharacterized protein</fullName>
    </submittedName>
</protein>
<name>A0A699R461_TANCI</name>
<comment type="caution">
    <text evidence="2">The sequence shown here is derived from an EMBL/GenBank/DDBJ whole genome shotgun (WGS) entry which is preliminary data.</text>
</comment>
<feature type="compositionally biased region" description="Polar residues" evidence="1">
    <location>
        <begin position="1"/>
        <end position="12"/>
    </location>
</feature>
<feature type="region of interest" description="Disordered" evidence="1">
    <location>
        <begin position="39"/>
        <end position="66"/>
    </location>
</feature>
<feature type="compositionally biased region" description="Polar residues" evidence="1">
    <location>
        <begin position="50"/>
        <end position="66"/>
    </location>
</feature>
<reference evidence="2" key="1">
    <citation type="journal article" date="2019" name="Sci. Rep.">
        <title>Draft genome of Tanacetum cinerariifolium, the natural source of mosquito coil.</title>
        <authorList>
            <person name="Yamashiro T."/>
            <person name="Shiraishi A."/>
            <person name="Satake H."/>
            <person name="Nakayama K."/>
        </authorList>
    </citation>
    <scope>NUCLEOTIDE SEQUENCE</scope>
</reference>
<dbReference type="AlphaFoldDB" id="A0A699R461"/>
<feature type="non-terminal residue" evidence="2">
    <location>
        <position position="1"/>
    </location>
</feature>
<dbReference type="EMBL" id="BKCJ011062345">
    <property type="protein sequence ID" value="GFC77731.1"/>
    <property type="molecule type" value="Genomic_DNA"/>
</dbReference>
<gene>
    <name evidence="2" type="ORF">Tci_849701</name>
</gene>